<reference evidence="1" key="1">
    <citation type="submission" date="2022-03" db="EMBL/GenBank/DDBJ databases">
        <authorList>
            <person name="Sayadi A."/>
        </authorList>
    </citation>
    <scope>NUCLEOTIDE SEQUENCE</scope>
</reference>
<gene>
    <name evidence="1" type="ORF">ACAOBT_LOCUS9593</name>
</gene>
<organism evidence="1 2">
    <name type="scientific">Acanthoscelides obtectus</name>
    <name type="common">Bean weevil</name>
    <name type="synonym">Bruchus obtectus</name>
    <dbReference type="NCBI Taxonomy" id="200917"/>
    <lineage>
        <taxon>Eukaryota</taxon>
        <taxon>Metazoa</taxon>
        <taxon>Ecdysozoa</taxon>
        <taxon>Arthropoda</taxon>
        <taxon>Hexapoda</taxon>
        <taxon>Insecta</taxon>
        <taxon>Pterygota</taxon>
        <taxon>Neoptera</taxon>
        <taxon>Endopterygota</taxon>
        <taxon>Coleoptera</taxon>
        <taxon>Polyphaga</taxon>
        <taxon>Cucujiformia</taxon>
        <taxon>Chrysomeloidea</taxon>
        <taxon>Chrysomelidae</taxon>
        <taxon>Bruchinae</taxon>
        <taxon>Bruchini</taxon>
        <taxon>Acanthoscelides</taxon>
    </lineage>
</organism>
<name>A0A9P0KDU4_ACAOB</name>
<dbReference type="EMBL" id="CAKOFQ010006789">
    <property type="protein sequence ID" value="CAH1971752.1"/>
    <property type="molecule type" value="Genomic_DNA"/>
</dbReference>
<sequence>MALTVRLLWP</sequence>
<evidence type="ECO:0000313" key="1">
    <source>
        <dbReference type="EMBL" id="CAH1971752.1"/>
    </source>
</evidence>
<accession>A0A9P0KDU4</accession>
<dbReference type="Proteomes" id="UP001152888">
    <property type="component" value="Unassembled WGS sequence"/>
</dbReference>
<evidence type="ECO:0000313" key="2">
    <source>
        <dbReference type="Proteomes" id="UP001152888"/>
    </source>
</evidence>
<proteinExistence type="predicted"/>
<keyword evidence="2" id="KW-1185">Reference proteome</keyword>
<protein>
    <submittedName>
        <fullName evidence="1">Uncharacterized protein</fullName>
    </submittedName>
</protein>
<comment type="caution">
    <text evidence="1">The sequence shown here is derived from an EMBL/GenBank/DDBJ whole genome shotgun (WGS) entry which is preliminary data.</text>
</comment>